<dbReference type="Pfam" id="PF00108">
    <property type="entry name" value="Thiolase_N"/>
    <property type="match status" value="1"/>
</dbReference>
<feature type="domain" description="Thiolase C-terminal" evidence="10">
    <location>
        <begin position="270"/>
        <end position="390"/>
    </location>
</feature>
<dbReference type="SUPFAM" id="SSF53901">
    <property type="entry name" value="Thiolase-like"/>
    <property type="match status" value="2"/>
</dbReference>
<dbReference type="PIRSF" id="PIRSF000429">
    <property type="entry name" value="Ac-CoA_Ac_transf"/>
    <property type="match status" value="1"/>
</dbReference>
<dbReference type="CDD" id="cd00751">
    <property type="entry name" value="thiolase"/>
    <property type="match status" value="1"/>
</dbReference>
<dbReference type="InterPro" id="IPR020616">
    <property type="entry name" value="Thiolase_N"/>
</dbReference>
<dbReference type="InterPro" id="IPR020617">
    <property type="entry name" value="Thiolase_C"/>
</dbReference>
<dbReference type="Gene3D" id="3.40.47.10">
    <property type="match status" value="2"/>
</dbReference>
<evidence type="ECO:0000256" key="7">
    <source>
        <dbReference type="PIRSR" id="PIRSR000429-1"/>
    </source>
</evidence>
<dbReference type="PANTHER" id="PTHR18919:SF107">
    <property type="entry name" value="ACETYL-COA ACETYLTRANSFERASE, CYTOSOLIC"/>
    <property type="match status" value="1"/>
</dbReference>
<dbReference type="Pfam" id="PF02803">
    <property type="entry name" value="Thiolase_C"/>
    <property type="match status" value="1"/>
</dbReference>
<dbReference type="InterPro" id="IPR020613">
    <property type="entry name" value="Thiolase_CS"/>
</dbReference>
<evidence type="ECO:0000313" key="12">
    <source>
        <dbReference type="Proteomes" id="UP000635606"/>
    </source>
</evidence>
<evidence type="ECO:0000256" key="1">
    <source>
        <dbReference type="ARBA" id="ARBA00010982"/>
    </source>
</evidence>
<dbReference type="PANTHER" id="PTHR18919">
    <property type="entry name" value="ACETYL-COA C-ACYLTRANSFERASE"/>
    <property type="match status" value="1"/>
</dbReference>
<dbReference type="InterPro" id="IPR020610">
    <property type="entry name" value="Thiolase_AS"/>
</dbReference>
<evidence type="ECO:0000256" key="2">
    <source>
        <dbReference type="ARBA" id="ARBA00012705"/>
    </source>
</evidence>
<sequence>MSSVIVSGARTPMGRLLGALKDLPATKLGEVAIRAALERSGVAPEQVQYVIMGQVLQAGAGQIPARQAAVGAGIPMTTPALTINKVCLSGLDAIALADQLIRAGEFDIVVAGGMESMTNAPHLLMGQRAGYKYGDVTIKDHMALDGLTDAWDCCSMGESTENHNSRYGITREDQDAFGAASHQRAAAAQKKGVFAEEIVPVEIPQRKGDPILVTDDEQIRPETTAESLAKLRPAFAKDGTITAATSSPISDGACAVVVMSKAKAEELGLTWLAEIGAHGNVAGPDNSLHAQPSNAILHALGKEGRSIDEVDLIEINEAFAAVGLQSMKELGVGAEKVNVNGGAIALGHPIGMSGARLALTLAMELRRRGGGLGAAALCGGGGQGDALLLRVPKAG</sequence>
<evidence type="ECO:0000256" key="8">
    <source>
        <dbReference type="RuleBase" id="RU003557"/>
    </source>
</evidence>
<dbReference type="PROSITE" id="PS00737">
    <property type="entry name" value="THIOLASE_2"/>
    <property type="match status" value="1"/>
</dbReference>
<dbReference type="PROSITE" id="PS00098">
    <property type="entry name" value="THIOLASE_1"/>
    <property type="match status" value="1"/>
</dbReference>
<evidence type="ECO:0000256" key="6">
    <source>
        <dbReference type="ARBA" id="ARBA00040529"/>
    </source>
</evidence>
<dbReference type="InterPro" id="IPR002155">
    <property type="entry name" value="Thiolase"/>
</dbReference>
<evidence type="ECO:0000256" key="5">
    <source>
        <dbReference type="ARBA" id="ARBA00030755"/>
    </source>
</evidence>
<reference evidence="11" key="1">
    <citation type="submission" date="2021-01" db="EMBL/GenBank/DDBJ databases">
        <title>Whole genome shotgun sequence of Virgisporangium ochraceum NBRC 16418.</title>
        <authorList>
            <person name="Komaki H."/>
            <person name="Tamura T."/>
        </authorList>
    </citation>
    <scope>NUCLEOTIDE SEQUENCE</scope>
    <source>
        <strain evidence="11">NBRC 16418</strain>
    </source>
</reference>
<keyword evidence="3 8" id="KW-0808">Transferase</keyword>
<keyword evidence="12" id="KW-1185">Reference proteome</keyword>
<protein>
    <recommendedName>
        <fullName evidence="6">Probable acetyl-CoA acetyltransferase</fullName>
        <ecNumber evidence="2">2.3.1.9</ecNumber>
    </recommendedName>
    <alternativeName>
        <fullName evidence="5">Acetoacetyl-CoA thiolase</fullName>
    </alternativeName>
</protein>
<comment type="similarity">
    <text evidence="1 8">Belongs to the thiolase-like superfamily. Thiolase family.</text>
</comment>
<dbReference type="GO" id="GO:0003985">
    <property type="term" value="F:acetyl-CoA C-acetyltransferase activity"/>
    <property type="evidence" value="ECO:0007669"/>
    <property type="project" value="UniProtKB-EC"/>
</dbReference>
<organism evidence="11 12">
    <name type="scientific">Virgisporangium ochraceum</name>
    <dbReference type="NCBI Taxonomy" id="65505"/>
    <lineage>
        <taxon>Bacteria</taxon>
        <taxon>Bacillati</taxon>
        <taxon>Actinomycetota</taxon>
        <taxon>Actinomycetes</taxon>
        <taxon>Micromonosporales</taxon>
        <taxon>Micromonosporaceae</taxon>
        <taxon>Virgisporangium</taxon>
    </lineage>
</organism>
<dbReference type="AlphaFoldDB" id="A0A8J4EC69"/>
<comment type="caution">
    <text evidence="11">The sequence shown here is derived from an EMBL/GenBank/DDBJ whole genome shotgun (WGS) entry which is preliminary data.</text>
</comment>
<dbReference type="FunFam" id="3.40.47.10:FF:000010">
    <property type="entry name" value="Acetyl-CoA acetyltransferase (Thiolase)"/>
    <property type="match status" value="1"/>
</dbReference>
<evidence type="ECO:0000259" key="10">
    <source>
        <dbReference type="Pfam" id="PF02803"/>
    </source>
</evidence>
<dbReference type="NCBIfam" id="TIGR01930">
    <property type="entry name" value="AcCoA-C-Actrans"/>
    <property type="match status" value="1"/>
</dbReference>
<evidence type="ECO:0000256" key="4">
    <source>
        <dbReference type="ARBA" id="ARBA00023315"/>
    </source>
</evidence>
<dbReference type="RefSeq" id="WP_203929139.1">
    <property type="nucleotide sequence ID" value="NZ_BOPH01000057.1"/>
</dbReference>
<accession>A0A8J4EC69</accession>
<dbReference type="EMBL" id="BOPH01000057">
    <property type="protein sequence ID" value="GIJ69208.1"/>
    <property type="molecule type" value="Genomic_DNA"/>
</dbReference>
<dbReference type="Proteomes" id="UP000635606">
    <property type="component" value="Unassembled WGS sequence"/>
</dbReference>
<feature type="active site" description="Proton acceptor" evidence="7">
    <location>
        <position position="378"/>
    </location>
</feature>
<evidence type="ECO:0000259" key="9">
    <source>
        <dbReference type="Pfam" id="PF00108"/>
    </source>
</evidence>
<name>A0A8J4EC69_9ACTN</name>
<dbReference type="PROSITE" id="PS00099">
    <property type="entry name" value="THIOLASE_3"/>
    <property type="match status" value="1"/>
</dbReference>
<feature type="domain" description="Thiolase N-terminal" evidence="9">
    <location>
        <begin position="4"/>
        <end position="261"/>
    </location>
</feature>
<evidence type="ECO:0000256" key="3">
    <source>
        <dbReference type="ARBA" id="ARBA00022679"/>
    </source>
</evidence>
<keyword evidence="4 8" id="KW-0012">Acyltransferase</keyword>
<proteinExistence type="inferred from homology"/>
<evidence type="ECO:0000313" key="11">
    <source>
        <dbReference type="EMBL" id="GIJ69208.1"/>
    </source>
</evidence>
<gene>
    <name evidence="11" type="ORF">Voc01_041250</name>
</gene>
<dbReference type="EC" id="2.3.1.9" evidence="2"/>
<feature type="active site" description="Acyl-thioester intermediate" evidence="7">
    <location>
        <position position="87"/>
    </location>
</feature>
<dbReference type="InterPro" id="IPR020615">
    <property type="entry name" value="Thiolase_acyl_enz_int_AS"/>
</dbReference>
<dbReference type="InterPro" id="IPR016039">
    <property type="entry name" value="Thiolase-like"/>
</dbReference>
<feature type="active site" description="Proton acceptor" evidence="7">
    <location>
        <position position="348"/>
    </location>
</feature>